<dbReference type="Proteomes" id="UP000008694">
    <property type="component" value="Unassembled WGS sequence"/>
</dbReference>
<gene>
    <name evidence="1" type="ORF">ARALYDRAFT_667739</name>
</gene>
<dbReference type="AlphaFoldDB" id="D7LI86"/>
<name>D7LI86_ARALL</name>
<organism evidence="2">
    <name type="scientific">Arabidopsis lyrata subsp. lyrata</name>
    <name type="common">Lyre-leaved rock-cress</name>
    <dbReference type="NCBI Taxonomy" id="81972"/>
    <lineage>
        <taxon>Eukaryota</taxon>
        <taxon>Viridiplantae</taxon>
        <taxon>Streptophyta</taxon>
        <taxon>Embryophyta</taxon>
        <taxon>Tracheophyta</taxon>
        <taxon>Spermatophyta</taxon>
        <taxon>Magnoliopsida</taxon>
        <taxon>eudicotyledons</taxon>
        <taxon>Gunneridae</taxon>
        <taxon>Pentapetalae</taxon>
        <taxon>rosids</taxon>
        <taxon>malvids</taxon>
        <taxon>Brassicales</taxon>
        <taxon>Brassicaceae</taxon>
        <taxon>Camelineae</taxon>
        <taxon>Arabidopsis</taxon>
    </lineage>
</organism>
<evidence type="ECO:0000313" key="1">
    <source>
        <dbReference type="EMBL" id="EFH56849.1"/>
    </source>
</evidence>
<keyword evidence="2" id="KW-1185">Reference proteome</keyword>
<protein>
    <submittedName>
        <fullName evidence="1">Predicted protein</fullName>
    </submittedName>
</protein>
<dbReference type="EMBL" id="GL348716">
    <property type="protein sequence ID" value="EFH56849.1"/>
    <property type="molecule type" value="Genomic_DNA"/>
</dbReference>
<sequence length="164" mass="18284">MSSPAESRRRHVTAESSTVEKVDDDWVAHNSPRLKCGDPLENGSMMGLAIGLTKKSREMATRRFSGHHLFVNLFTNPTIDPFSSRVAPFQPRTVVDYSIVVYLLLLSQTSLSSSSFHHSLAPLSFTQPLSFISALQPWTRVDDYVVACLFLYFAVEFISGVNLS</sequence>
<proteinExistence type="predicted"/>
<dbReference type="Gramene" id="Al_scaffold_0004_458">
    <property type="protein sequence ID" value="Al_scaffold_0004_458"/>
    <property type="gene ID" value="Al_scaffold_0004_458"/>
</dbReference>
<accession>D7LI86</accession>
<evidence type="ECO:0000313" key="2">
    <source>
        <dbReference type="Proteomes" id="UP000008694"/>
    </source>
</evidence>
<reference evidence="2" key="1">
    <citation type="journal article" date="2011" name="Nat. Genet.">
        <title>The Arabidopsis lyrata genome sequence and the basis of rapid genome size change.</title>
        <authorList>
            <person name="Hu T.T."/>
            <person name="Pattyn P."/>
            <person name="Bakker E.G."/>
            <person name="Cao J."/>
            <person name="Cheng J.-F."/>
            <person name="Clark R.M."/>
            <person name="Fahlgren N."/>
            <person name="Fawcett J.A."/>
            <person name="Grimwood J."/>
            <person name="Gundlach H."/>
            <person name="Haberer G."/>
            <person name="Hollister J.D."/>
            <person name="Ossowski S."/>
            <person name="Ottilar R.P."/>
            <person name="Salamov A.A."/>
            <person name="Schneeberger K."/>
            <person name="Spannagl M."/>
            <person name="Wang X."/>
            <person name="Yang L."/>
            <person name="Nasrallah M.E."/>
            <person name="Bergelson J."/>
            <person name="Carrington J.C."/>
            <person name="Gaut B.S."/>
            <person name="Schmutz J."/>
            <person name="Mayer K.F.X."/>
            <person name="Van de Peer Y."/>
            <person name="Grigoriev I.V."/>
            <person name="Nordborg M."/>
            <person name="Weigel D."/>
            <person name="Guo Y.-L."/>
        </authorList>
    </citation>
    <scope>NUCLEOTIDE SEQUENCE [LARGE SCALE GENOMIC DNA]</scope>
    <source>
        <strain evidence="2">cv. MN47</strain>
    </source>
</reference>
<dbReference type="HOGENOM" id="CLU_1621266_0_0_1"/>